<feature type="domain" description="ABC transporter" evidence="7">
    <location>
        <begin position="487"/>
        <end position="708"/>
    </location>
</feature>
<dbReference type="PANTHER" id="PTHR11384:SF59">
    <property type="entry name" value="LYSOSOMAL COBALAMIN TRANSPORTER ABCD4"/>
    <property type="match status" value="1"/>
</dbReference>
<evidence type="ECO:0000256" key="3">
    <source>
        <dbReference type="ARBA" id="ARBA00022692"/>
    </source>
</evidence>
<comment type="similarity">
    <text evidence="1">Belongs to the ABC transporter superfamily. ABCD family. Peroxisomal fatty acyl CoA transporter (TC 3.A.1.203) subfamily.</text>
</comment>
<keyword evidence="5 6" id="KW-0472">Membrane</keyword>
<evidence type="ECO:0000256" key="1">
    <source>
        <dbReference type="ARBA" id="ARBA00008575"/>
    </source>
</evidence>
<proteinExistence type="inferred from homology"/>
<sequence length="709" mass="80817">MRRRRKNIIKDTIVTGENKGHISTIKEFNCEAKKKQLDYAVKQGFIGSIRLVWGLCCAYLNSHGSNKFLDKTANQNPSKRALTKLELPKYKLTLVFALILCSSLVSYYFSILIGNFWNALETKNQKRFKSVILYYFIILIINGAINCARTDLSIQIQIDLRMWLTDLILKQYYSNLTYYHFYTSKVVDNPDQRIGEDVSLFSSHLLLLICRCIDNIFDFLVYSTILYKINFKLFISAIIYSSIGTYITAKLGIDIILLKVEEKRLESDFRYSIMRVGENAENVAMYGGAQCEMERQRQILMSLFSSLTKKRSLESKMGLFASIFRNLIRVLPIAVVSGDYFSGNIHLGRINQCSLAFNSVVEDISILVNTFRDISNLLSSIDRLGHFIGLMADNYIESQSMIIGEKLISSMEHDSDENMTFNHSVLESEFIQQIKNKSSDFILDFPKGIALKSLNNRVRLEVVATQGGSKINIIGKIRSIIWPEPKLIFDGVSIYTPEYSRKLLSDIYLRIERGDRVLISGQSGVGKSSLLKVISGIWMNGAGTIYRPPLSELLFLPQKPYCTPSTLREQLFYPQIPSMNINGHSYKSKEELDLYLLKLLEAVGLKYLSIRQSEDGTGNCLDSISDWSKVLSLGEQQKLAFARVFIFSPLICFLDEATSALDVETEERLYSLLQEKKVLYISVGHRSSIKKFHNKEIIVKGSRVLIQSI</sequence>
<evidence type="ECO:0000259" key="8">
    <source>
        <dbReference type="PROSITE" id="PS50929"/>
    </source>
</evidence>
<dbReference type="Pfam" id="PF06472">
    <property type="entry name" value="ABC_membrane_2"/>
    <property type="match status" value="1"/>
</dbReference>
<organism evidence="9">
    <name type="scientific">Cryptosporidium canis</name>
    <dbReference type="NCBI Taxonomy" id="195482"/>
    <lineage>
        <taxon>Eukaryota</taxon>
        <taxon>Sar</taxon>
        <taxon>Alveolata</taxon>
        <taxon>Apicomplexa</taxon>
        <taxon>Conoidasida</taxon>
        <taxon>Coccidia</taxon>
        <taxon>Eucoccidiorida</taxon>
        <taxon>Eimeriorina</taxon>
        <taxon>Cryptosporidiidae</taxon>
        <taxon>Cryptosporidium</taxon>
    </lineage>
</organism>
<dbReference type="InterPro" id="IPR027417">
    <property type="entry name" value="P-loop_NTPase"/>
</dbReference>
<dbReference type="PROSITE" id="PS00675">
    <property type="entry name" value="SIGMA54_INTERACT_1"/>
    <property type="match status" value="1"/>
</dbReference>
<dbReference type="InterPro" id="IPR011527">
    <property type="entry name" value="ABC1_TM_dom"/>
</dbReference>
<dbReference type="InterPro" id="IPR036640">
    <property type="entry name" value="ABC1_TM_sf"/>
</dbReference>
<evidence type="ECO:0000256" key="2">
    <source>
        <dbReference type="ARBA" id="ARBA00022448"/>
    </source>
</evidence>
<accession>A0A9D5DHT7</accession>
<dbReference type="InterPro" id="IPR050835">
    <property type="entry name" value="ABC_transporter_sub-D"/>
</dbReference>
<dbReference type="PROSITE" id="PS00211">
    <property type="entry name" value="ABC_TRANSPORTER_1"/>
    <property type="match status" value="1"/>
</dbReference>
<evidence type="ECO:0000259" key="7">
    <source>
        <dbReference type="PROSITE" id="PS50893"/>
    </source>
</evidence>
<dbReference type="SUPFAM" id="SSF52540">
    <property type="entry name" value="P-loop containing nucleoside triphosphate hydrolases"/>
    <property type="match status" value="1"/>
</dbReference>
<dbReference type="InterPro" id="IPR017871">
    <property type="entry name" value="ABC_transporter-like_CS"/>
</dbReference>
<dbReference type="GO" id="GO:0140359">
    <property type="term" value="F:ABC-type transporter activity"/>
    <property type="evidence" value="ECO:0007669"/>
    <property type="project" value="InterPro"/>
</dbReference>
<dbReference type="Gene3D" id="3.40.50.300">
    <property type="entry name" value="P-loop containing nucleotide triphosphate hydrolases"/>
    <property type="match status" value="1"/>
</dbReference>
<evidence type="ECO:0000256" key="5">
    <source>
        <dbReference type="ARBA" id="ARBA00023136"/>
    </source>
</evidence>
<dbReference type="GO" id="GO:0016020">
    <property type="term" value="C:membrane"/>
    <property type="evidence" value="ECO:0007669"/>
    <property type="project" value="InterPro"/>
</dbReference>
<feature type="transmembrane region" description="Helical" evidence="6">
    <location>
        <begin position="233"/>
        <end position="253"/>
    </location>
</feature>
<feature type="domain" description="ABC transmembrane type-1" evidence="8">
    <location>
        <begin position="94"/>
        <end position="376"/>
    </location>
</feature>
<comment type="caution">
    <text evidence="9">The sequence shown here is derived from an EMBL/GenBank/DDBJ whole genome shotgun (WGS) entry which is preliminary data.</text>
</comment>
<feature type="transmembrane region" description="Helical" evidence="6">
    <location>
        <begin position="92"/>
        <end position="111"/>
    </location>
</feature>
<protein>
    <submittedName>
        <fullName evidence="9">ABC transporter</fullName>
    </submittedName>
</protein>
<dbReference type="CDD" id="cd03223">
    <property type="entry name" value="ABCD_peroxisomal_ALDP"/>
    <property type="match status" value="1"/>
</dbReference>
<dbReference type="SUPFAM" id="SSF90123">
    <property type="entry name" value="ABC transporter transmembrane region"/>
    <property type="match status" value="1"/>
</dbReference>
<reference evidence="9" key="1">
    <citation type="submission" date="2022-10" db="EMBL/GenBank/DDBJ databases">
        <title>Adaptive evolution leads to modifications in subtelomeric GC content in a zoonotic Cryptosporidium species.</title>
        <authorList>
            <person name="Li J."/>
            <person name="Feng Y."/>
            <person name="Xiao L."/>
        </authorList>
    </citation>
    <scope>NUCLEOTIDE SEQUENCE</scope>
    <source>
        <strain evidence="9">33844</strain>
    </source>
</reference>
<dbReference type="AlphaFoldDB" id="A0A9D5DHT7"/>
<dbReference type="OrthoDB" id="422637at2759"/>
<dbReference type="Proteomes" id="UP001067231">
    <property type="component" value="Unassembled WGS sequence"/>
</dbReference>
<evidence type="ECO:0000313" key="9">
    <source>
        <dbReference type="EMBL" id="KAJ1607502.1"/>
    </source>
</evidence>
<name>A0A9D5DHT7_9CRYT</name>
<dbReference type="EMBL" id="JAPCXC010000058">
    <property type="protein sequence ID" value="KAJ1607502.1"/>
    <property type="molecule type" value="Genomic_DNA"/>
</dbReference>
<dbReference type="Gene3D" id="1.20.1560.10">
    <property type="entry name" value="ABC transporter type 1, transmembrane domain"/>
    <property type="match status" value="1"/>
</dbReference>
<keyword evidence="4 6" id="KW-1133">Transmembrane helix</keyword>
<evidence type="ECO:0000256" key="4">
    <source>
        <dbReference type="ARBA" id="ARBA00022989"/>
    </source>
</evidence>
<dbReference type="PANTHER" id="PTHR11384">
    <property type="entry name" value="ATP-BINDING CASSETTE, SUB-FAMILY D MEMBER"/>
    <property type="match status" value="1"/>
</dbReference>
<dbReference type="InterPro" id="IPR003439">
    <property type="entry name" value="ABC_transporter-like_ATP-bd"/>
</dbReference>
<evidence type="ECO:0000256" key="6">
    <source>
        <dbReference type="SAM" id="Phobius"/>
    </source>
</evidence>
<dbReference type="PROSITE" id="PS50929">
    <property type="entry name" value="ABC_TM1F"/>
    <property type="match status" value="1"/>
</dbReference>
<keyword evidence="2" id="KW-0813">Transport</keyword>
<dbReference type="GO" id="GO:0016887">
    <property type="term" value="F:ATP hydrolysis activity"/>
    <property type="evidence" value="ECO:0007669"/>
    <property type="project" value="InterPro"/>
</dbReference>
<keyword evidence="3 6" id="KW-0812">Transmembrane</keyword>
<dbReference type="GO" id="GO:0005524">
    <property type="term" value="F:ATP binding"/>
    <property type="evidence" value="ECO:0007669"/>
    <property type="project" value="InterPro"/>
</dbReference>
<dbReference type="PROSITE" id="PS50893">
    <property type="entry name" value="ABC_TRANSPORTER_2"/>
    <property type="match status" value="1"/>
</dbReference>
<feature type="transmembrane region" description="Helical" evidence="6">
    <location>
        <begin position="131"/>
        <end position="148"/>
    </location>
</feature>
<gene>
    <name evidence="9" type="ORF">OJ253_2291</name>
</gene>
<dbReference type="Pfam" id="PF00005">
    <property type="entry name" value="ABC_tran"/>
    <property type="match status" value="1"/>
</dbReference>
<dbReference type="InterPro" id="IPR025662">
    <property type="entry name" value="Sigma_54_int_dom_ATP-bd_1"/>
</dbReference>